<organism evidence="3">
    <name type="scientific">Amphora coffeiformis</name>
    <dbReference type="NCBI Taxonomy" id="265554"/>
    <lineage>
        <taxon>Eukaryota</taxon>
        <taxon>Sar</taxon>
        <taxon>Stramenopiles</taxon>
        <taxon>Ochrophyta</taxon>
        <taxon>Bacillariophyta</taxon>
        <taxon>Bacillariophyceae</taxon>
        <taxon>Bacillariophycidae</taxon>
        <taxon>Thalassiophysales</taxon>
        <taxon>Catenulaceae</taxon>
        <taxon>Amphora</taxon>
    </lineage>
</organism>
<evidence type="ECO:0000313" key="3">
    <source>
        <dbReference type="EMBL" id="CAE0414483.1"/>
    </source>
</evidence>
<feature type="domain" description="G-patch" evidence="2">
    <location>
        <begin position="15"/>
        <end position="67"/>
    </location>
</feature>
<dbReference type="SMART" id="SM00443">
    <property type="entry name" value="G_patch"/>
    <property type="match status" value="1"/>
</dbReference>
<gene>
    <name evidence="3" type="ORF">ACOF00016_LOCUS11724</name>
</gene>
<protein>
    <recommendedName>
        <fullName evidence="2">G-patch domain-containing protein</fullName>
    </recommendedName>
</protein>
<dbReference type="PROSITE" id="PS50174">
    <property type="entry name" value="G_PATCH"/>
    <property type="match status" value="1"/>
</dbReference>
<feature type="region of interest" description="Disordered" evidence="1">
    <location>
        <begin position="149"/>
        <end position="186"/>
    </location>
</feature>
<sequence length="186" mass="20694">MAEADVDTRNLEWKDNNTGRALLQKLGWKDGQAIGKRRLLKSESDVSSEGLRVRRRVQGLGLGASSQAAAKSSISHAADFADVLKTLQEEHVDSENGRKRKKKKSKTVVVSMPTNKSTHAKVRQAKFQEKTADDMKCIFAGADVFAAMSSETNATKKKSKRDDSEKADKKKNKKDKKEGMEKKEKK</sequence>
<dbReference type="GO" id="GO:0003676">
    <property type="term" value="F:nucleic acid binding"/>
    <property type="evidence" value="ECO:0007669"/>
    <property type="project" value="InterPro"/>
</dbReference>
<dbReference type="EMBL" id="HBIM01014735">
    <property type="protein sequence ID" value="CAE0414483.1"/>
    <property type="molecule type" value="Transcribed_RNA"/>
</dbReference>
<evidence type="ECO:0000256" key="1">
    <source>
        <dbReference type="SAM" id="MobiDB-lite"/>
    </source>
</evidence>
<proteinExistence type="predicted"/>
<dbReference type="AlphaFoldDB" id="A0A7S3L8K2"/>
<accession>A0A7S3L8K2</accession>
<evidence type="ECO:0000259" key="2">
    <source>
        <dbReference type="PROSITE" id="PS50174"/>
    </source>
</evidence>
<feature type="region of interest" description="Disordered" evidence="1">
    <location>
        <begin position="90"/>
        <end position="119"/>
    </location>
</feature>
<name>A0A7S3L8K2_9STRA</name>
<dbReference type="InterPro" id="IPR000467">
    <property type="entry name" value="G_patch_dom"/>
</dbReference>
<feature type="compositionally biased region" description="Basic and acidic residues" evidence="1">
    <location>
        <begin position="175"/>
        <end position="186"/>
    </location>
</feature>
<reference evidence="3" key="1">
    <citation type="submission" date="2021-01" db="EMBL/GenBank/DDBJ databases">
        <authorList>
            <person name="Corre E."/>
            <person name="Pelletier E."/>
            <person name="Niang G."/>
            <person name="Scheremetjew M."/>
            <person name="Finn R."/>
            <person name="Kale V."/>
            <person name="Holt S."/>
            <person name="Cochrane G."/>
            <person name="Meng A."/>
            <person name="Brown T."/>
            <person name="Cohen L."/>
        </authorList>
    </citation>
    <scope>NUCLEOTIDE SEQUENCE</scope>
    <source>
        <strain evidence="3">CCMP127</strain>
    </source>
</reference>